<evidence type="ECO:0000313" key="2">
    <source>
        <dbReference type="Proteomes" id="UP000319499"/>
    </source>
</evidence>
<comment type="caution">
    <text evidence="1">The sequence shown here is derived from an EMBL/GenBank/DDBJ whole genome shotgun (WGS) entry which is preliminary data.</text>
</comment>
<protein>
    <recommendedName>
        <fullName evidence="3">Preprotein translocase subunit YajC</fullName>
    </recommendedName>
</protein>
<dbReference type="EMBL" id="SELH01000016">
    <property type="protein sequence ID" value="TWP29148.1"/>
    <property type="molecule type" value="Genomic_DNA"/>
</dbReference>
<dbReference type="AlphaFoldDB" id="A0A563DFT0"/>
<proteinExistence type="predicted"/>
<evidence type="ECO:0000313" key="1">
    <source>
        <dbReference type="EMBL" id="TWP29148.1"/>
    </source>
</evidence>
<dbReference type="RefSeq" id="WP_146292172.1">
    <property type="nucleotide sequence ID" value="NZ_SELH01000016.1"/>
</dbReference>
<sequence>MSNKLISYELIIKKLIFNMFKIGDNVIINSNLGRIVKFGERSITIEVECFSINYQFNEINNIEIFKKK</sequence>
<gene>
    <name evidence="1" type="ORF">ETU09_04720</name>
</gene>
<dbReference type="Proteomes" id="UP000319499">
    <property type="component" value="Unassembled WGS sequence"/>
</dbReference>
<name>A0A563DFT0_9FLAO</name>
<evidence type="ECO:0008006" key="3">
    <source>
        <dbReference type="Google" id="ProtNLM"/>
    </source>
</evidence>
<accession>A0A563DFT0</accession>
<reference evidence="1 2" key="1">
    <citation type="submission" date="2019-02" db="EMBL/GenBank/DDBJ databases">
        <title>Apibacter muscae sp. nov.: a novel member of the house fly microbiota.</title>
        <authorList>
            <person name="Park R."/>
        </authorList>
    </citation>
    <scope>NUCLEOTIDE SEQUENCE [LARGE SCALE GENOMIC DNA]</scope>
    <source>
        <strain evidence="1 2">AL1</strain>
    </source>
</reference>
<organism evidence="1 2">
    <name type="scientific">Apibacter muscae</name>
    <dbReference type="NCBI Taxonomy" id="2509004"/>
    <lineage>
        <taxon>Bacteria</taxon>
        <taxon>Pseudomonadati</taxon>
        <taxon>Bacteroidota</taxon>
        <taxon>Flavobacteriia</taxon>
        <taxon>Flavobacteriales</taxon>
        <taxon>Weeksellaceae</taxon>
        <taxon>Apibacter</taxon>
    </lineage>
</organism>
<keyword evidence="2" id="KW-1185">Reference proteome</keyword>